<gene>
    <name evidence="2" type="ORF">C6P11_03715</name>
</gene>
<evidence type="ECO:0000256" key="1">
    <source>
        <dbReference type="SAM" id="Phobius"/>
    </source>
</evidence>
<keyword evidence="1" id="KW-1133">Transmembrane helix</keyword>
<keyword evidence="1" id="KW-0472">Membrane</keyword>
<evidence type="ECO:0000313" key="3">
    <source>
        <dbReference type="Proteomes" id="UP000297646"/>
    </source>
</evidence>
<sequence>MIIKPSKSRLIMLIISVLAFLILTISTFVSAPTLTLIDSTEQNFLDSLAPASLSTLTKPFVLFSHGLLFGLVIFALAFLLWGFKFKIPAAWIVLTTISGWLLINIFSLIFHHRLAGQVTQFPAHTMFFVTLLYFFLSKIVVPELKSFPRQIAGQIIILTGWILTFIGTILSTNYTFSDAVAGWLLAIAWLQLAAQFYGNYAPRAYRMNGFSNSWF</sequence>
<feature type="transmembrane region" description="Helical" evidence="1">
    <location>
        <begin position="89"/>
        <end position="109"/>
    </location>
</feature>
<dbReference type="OrthoDB" id="9789113at2"/>
<feature type="transmembrane region" description="Helical" evidence="1">
    <location>
        <begin position="60"/>
        <end position="82"/>
    </location>
</feature>
<dbReference type="AlphaFoldDB" id="A0A4Z0S059"/>
<evidence type="ECO:0008006" key="4">
    <source>
        <dbReference type="Google" id="ProtNLM"/>
    </source>
</evidence>
<accession>A0A4Z0S059</accession>
<name>A0A4Z0S059_WEICO</name>
<dbReference type="EMBL" id="PVSN01000021">
    <property type="protein sequence ID" value="TGE74086.1"/>
    <property type="molecule type" value="Genomic_DNA"/>
</dbReference>
<keyword evidence="1" id="KW-0812">Transmembrane</keyword>
<feature type="transmembrane region" description="Helical" evidence="1">
    <location>
        <begin position="121"/>
        <end position="141"/>
    </location>
</feature>
<feature type="transmembrane region" description="Helical" evidence="1">
    <location>
        <begin position="180"/>
        <end position="198"/>
    </location>
</feature>
<dbReference type="RefSeq" id="WP_135518678.1">
    <property type="nucleotide sequence ID" value="NZ_CP168942.1"/>
</dbReference>
<evidence type="ECO:0000313" key="2">
    <source>
        <dbReference type="EMBL" id="TGE74086.1"/>
    </source>
</evidence>
<organism evidence="2 3">
    <name type="scientific">Weissella confusa</name>
    <name type="common">Lactobacillus confusus</name>
    <dbReference type="NCBI Taxonomy" id="1583"/>
    <lineage>
        <taxon>Bacteria</taxon>
        <taxon>Bacillati</taxon>
        <taxon>Bacillota</taxon>
        <taxon>Bacilli</taxon>
        <taxon>Lactobacillales</taxon>
        <taxon>Lactobacillaceae</taxon>
        <taxon>Weissella</taxon>
    </lineage>
</organism>
<comment type="caution">
    <text evidence="2">The sequence shown here is derived from an EMBL/GenBank/DDBJ whole genome shotgun (WGS) entry which is preliminary data.</text>
</comment>
<protein>
    <recommendedName>
        <fullName evidence="4">Membrane-associated phospholipid phosphatase</fullName>
    </recommendedName>
</protein>
<proteinExistence type="predicted"/>
<feature type="transmembrane region" description="Helical" evidence="1">
    <location>
        <begin position="12"/>
        <end position="37"/>
    </location>
</feature>
<dbReference type="Proteomes" id="UP000297646">
    <property type="component" value="Unassembled WGS sequence"/>
</dbReference>
<reference evidence="2 3" key="1">
    <citation type="submission" date="2018-03" db="EMBL/GenBank/DDBJ databases">
        <title>Genome sequencing of Weissella confusa isolates.</title>
        <authorList>
            <person name="Kajala I."/>
            <person name="Baruah R."/>
            <person name="Bergsveinson J."/>
            <person name="Juvonen R."/>
            <person name="Ziola B."/>
        </authorList>
    </citation>
    <scope>NUCLEOTIDE SEQUENCE [LARGE SCALE GENOMIC DNA]</scope>
    <source>
        <strain evidence="2 3">VTT E-062653</strain>
    </source>
</reference>
<feature type="transmembrane region" description="Helical" evidence="1">
    <location>
        <begin position="153"/>
        <end position="174"/>
    </location>
</feature>